<dbReference type="Pfam" id="PF13356">
    <property type="entry name" value="Arm-DNA-bind_3"/>
    <property type="match status" value="1"/>
</dbReference>
<evidence type="ECO:0000256" key="3">
    <source>
        <dbReference type="ARBA" id="ARBA00023172"/>
    </source>
</evidence>
<dbReference type="InterPro" id="IPR013762">
    <property type="entry name" value="Integrase-like_cat_sf"/>
</dbReference>
<dbReference type="Gene3D" id="1.10.443.10">
    <property type="entry name" value="Intergrase catalytic core"/>
    <property type="match status" value="1"/>
</dbReference>
<proteinExistence type="inferred from homology"/>
<dbReference type="SUPFAM" id="SSF56349">
    <property type="entry name" value="DNA breaking-rejoining enzymes"/>
    <property type="match status" value="1"/>
</dbReference>
<evidence type="ECO:0000313" key="6">
    <source>
        <dbReference type="Proteomes" id="UP000295673"/>
    </source>
</evidence>
<dbReference type="GO" id="GO:0015074">
    <property type="term" value="P:DNA integration"/>
    <property type="evidence" value="ECO:0007669"/>
    <property type="project" value="UniProtKB-KW"/>
</dbReference>
<dbReference type="PROSITE" id="PS51898">
    <property type="entry name" value="TYR_RECOMBINASE"/>
    <property type="match status" value="1"/>
</dbReference>
<reference evidence="5 6" key="1">
    <citation type="submission" date="2019-03" db="EMBL/GenBank/DDBJ databases">
        <title>Genomic Encyclopedia of Archaeal and Bacterial Type Strains, Phase II (KMG-II): from individual species to whole genera.</title>
        <authorList>
            <person name="Goeker M."/>
        </authorList>
    </citation>
    <scope>NUCLEOTIDE SEQUENCE [LARGE SCALE GENOMIC DNA]</scope>
    <source>
        <strain evidence="5 6">DSM 26433</strain>
    </source>
</reference>
<dbReference type="OrthoDB" id="7615137at2"/>
<dbReference type="PANTHER" id="PTHR30629:SF2">
    <property type="entry name" value="PROPHAGE INTEGRASE INTS-RELATED"/>
    <property type="match status" value="1"/>
</dbReference>
<evidence type="ECO:0000313" key="5">
    <source>
        <dbReference type="EMBL" id="TCL09541.1"/>
    </source>
</evidence>
<gene>
    <name evidence="5" type="ORF">BXY66_1592</name>
</gene>
<sequence>MKFDIGKPLAIRAALKPHDDGKPFEISDTQVKGLTARVRRIDGQIIGKWNCRITIDGKTKRISLGDVNEMSGTEARLAAITTREQARQGQTIVSASTAAREAQREAEEAAAKAAVDQTTLHDLLFVDDGQRKSYDTLKWQHLKSGAGAARHASNFLADLLHKPAKQLTKYDLERVFLQKADTAPHSATRGLAYVRPALIFLMKREWVQRDVLDLVEDLKVKTVARERVLQPVEWQAIWSATGTELLNATPAGLAVKTLMMTGARNREVAEMRVDELHLDRAEWHLPTDRSKNADPHVFCLPQRAVEVLRHTLQKKEDFGLEDSEFVFTNDGIAPVWLGSKVKAQIDSRSGVTEWRFHDLRRTMATELGERGISGEIVDMMLNHRASASRGGVKGVYNRSKLLPQRHAAADRWGNITDNWIDGHTSNVVQIAG</sequence>
<dbReference type="InterPro" id="IPR011010">
    <property type="entry name" value="DNA_brk_join_enz"/>
</dbReference>
<evidence type="ECO:0000256" key="1">
    <source>
        <dbReference type="ARBA" id="ARBA00008857"/>
    </source>
</evidence>
<comment type="caution">
    <text evidence="5">The sequence shown here is derived from an EMBL/GenBank/DDBJ whole genome shotgun (WGS) entry which is preliminary data.</text>
</comment>
<accession>A0A4R1NNX7</accession>
<dbReference type="AlphaFoldDB" id="A0A4R1NNX7"/>
<dbReference type="Pfam" id="PF00589">
    <property type="entry name" value="Phage_integrase"/>
    <property type="match status" value="1"/>
</dbReference>
<keyword evidence="6" id="KW-1185">Reference proteome</keyword>
<dbReference type="Gene3D" id="3.30.160.390">
    <property type="entry name" value="Integrase, DNA-binding domain"/>
    <property type="match status" value="1"/>
</dbReference>
<dbReference type="RefSeq" id="WP_132859575.1">
    <property type="nucleotide sequence ID" value="NZ_SMGR01000001.1"/>
</dbReference>
<feature type="domain" description="Tyr recombinase" evidence="4">
    <location>
        <begin position="224"/>
        <end position="411"/>
    </location>
</feature>
<comment type="similarity">
    <text evidence="1">Belongs to the 'phage' integrase family.</text>
</comment>
<dbReference type="Proteomes" id="UP000295673">
    <property type="component" value="Unassembled WGS sequence"/>
</dbReference>
<dbReference type="InterPro" id="IPR050808">
    <property type="entry name" value="Phage_Integrase"/>
</dbReference>
<protein>
    <submittedName>
        <fullName evidence="5">Site-specific recombinase XerD</fullName>
    </submittedName>
</protein>
<evidence type="ECO:0000256" key="2">
    <source>
        <dbReference type="ARBA" id="ARBA00022908"/>
    </source>
</evidence>
<keyword evidence="3" id="KW-0233">DNA recombination</keyword>
<evidence type="ECO:0000259" key="4">
    <source>
        <dbReference type="PROSITE" id="PS51898"/>
    </source>
</evidence>
<dbReference type="InterPro" id="IPR038488">
    <property type="entry name" value="Integrase_DNA-bd_sf"/>
</dbReference>
<keyword evidence="2" id="KW-0229">DNA integration</keyword>
<dbReference type="InterPro" id="IPR025166">
    <property type="entry name" value="Integrase_DNA_bind_dom"/>
</dbReference>
<dbReference type="EMBL" id="SMGR01000001">
    <property type="protein sequence ID" value="TCL09541.1"/>
    <property type="molecule type" value="Genomic_DNA"/>
</dbReference>
<organism evidence="5 6">
    <name type="scientific">Shimia isoporae</name>
    <dbReference type="NCBI Taxonomy" id="647720"/>
    <lineage>
        <taxon>Bacteria</taxon>
        <taxon>Pseudomonadati</taxon>
        <taxon>Pseudomonadota</taxon>
        <taxon>Alphaproteobacteria</taxon>
        <taxon>Rhodobacterales</taxon>
        <taxon>Roseobacteraceae</taxon>
    </lineage>
</organism>
<name>A0A4R1NNX7_9RHOB</name>
<dbReference type="CDD" id="cd00801">
    <property type="entry name" value="INT_P4_C"/>
    <property type="match status" value="1"/>
</dbReference>
<dbReference type="InterPro" id="IPR002104">
    <property type="entry name" value="Integrase_catalytic"/>
</dbReference>
<dbReference type="PANTHER" id="PTHR30629">
    <property type="entry name" value="PROPHAGE INTEGRASE"/>
    <property type="match status" value="1"/>
</dbReference>
<dbReference type="GO" id="GO:0003677">
    <property type="term" value="F:DNA binding"/>
    <property type="evidence" value="ECO:0007669"/>
    <property type="project" value="InterPro"/>
</dbReference>
<dbReference type="GO" id="GO:0006310">
    <property type="term" value="P:DNA recombination"/>
    <property type="evidence" value="ECO:0007669"/>
    <property type="project" value="UniProtKB-KW"/>
</dbReference>